<keyword evidence="4 6" id="KW-0472">Membrane</keyword>
<feature type="transmembrane region" description="Helical" evidence="6">
    <location>
        <begin position="142"/>
        <end position="165"/>
    </location>
</feature>
<feature type="transmembrane region" description="Helical" evidence="6">
    <location>
        <begin position="284"/>
        <end position="304"/>
    </location>
</feature>
<feature type="transmembrane region" description="Helical" evidence="6">
    <location>
        <begin position="482"/>
        <end position="504"/>
    </location>
</feature>
<dbReference type="PANTHER" id="PTHR23501:SF198">
    <property type="entry name" value="AZOLE RESISTANCE PROTEIN 1-RELATED"/>
    <property type="match status" value="1"/>
</dbReference>
<feature type="compositionally biased region" description="Basic and acidic residues" evidence="5">
    <location>
        <begin position="515"/>
        <end position="526"/>
    </location>
</feature>
<feature type="transmembrane region" description="Helical" evidence="6">
    <location>
        <begin position="216"/>
        <end position="235"/>
    </location>
</feature>
<feature type="transmembrane region" description="Helical" evidence="6">
    <location>
        <begin position="241"/>
        <end position="264"/>
    </location>
</feature>
<sequence length="545" mass="58602">MSDKDESSSKYPAGIRLKLLTISLMLSIFVMALDVTIISTAVPTITTRFHSIDDIGWYTSAYLLPLMAFQPTFGKVYTFFRVKPIFIGAVVLFEIGSIICASAPSSYAFIIGRLVAGMGAGGIFSGAMVIITAAVPLQRVPIYLASLTSMYLVATVTGPPLGGVFTDSPRLTWRFCFWINLPFGFAAVIAILFLYREPKRPDSDLDAREKLANIDVGGTVLFVTSIVMLFIALQIGGTDFAWTNIRVLICFIISGICLAGFGFLQWRLGERATIPPRLLRNRSVSSSVIVAALMSMGVHLHTVYLPWYFQSAKGTTASNSGLRLLPYSASVTSAELVVGAGSSYLGVYLPFMYGGTSIFTVSASLLCTLAVDSPAARVVGFQILAGVGVGSSMQLCSTSIRAAIDEKDIPISSTLAIFGPFFGSALGASIGQNVFRTTLRARLMTFLDEIETHRVIEAGGTGIEKVTSDLTKDPVVEAYNYALGRVFITCAVAGGLAFMGTLFIKWRTLKAKKEGPTEVEMKHQDFGKGNPEAGITSPQKVPEEV</sequence>
<dbReference type="GO" id="GO:0022857">
    <property type="term" value="F:transmembrane transporter activity"/>
    <property type="evidence" value="ECO:0007669"/>
    <property type="project" value="InterPro"/>
</dbReference>
<comment type="caution">
    <text evidence="8">The sequence shown here is derived from an EMBL/GenBank/DDBJ whole genome shotgun (WGS) entry which is preliminary data.</text>
</comment>
<dbReference type="PROSITE" id="PS50850">
    <property type="entry name" value="MFS"/>
    <property type="match status" value="1"/>
</dbReference>
<feature type="domain" description="Major facilitator superfamily (MFS) profile" evidence="7">
    <location>
        <begin position="20"/>
        <end position="509"/>
    </location>
</feature>
<evidence type="ECO:0000313" key="8">
    <source>
        <dbReference type="EMBL" id="KAF2871372.1"/>
    </source>
</evidence>
<feature type="transmembrane region" description="Helical" evidence="6">
    <location>
        <begin position="20"/>
        <end position="43"/>
    </location>
</feature>
<accession>A0A7C8I986</accession>
<evidence type="ECO:0000256" key="5">
    <source>
        <dbReference type="SAM" id="MobiDB-lite"/>
    </source>
</evidence>
<feature type="region of interest" description="Disordered" evidence="5">
    <location>
        <begin position="515"/>
        <end position="545"/>
    </location>
</feature>
<dbReference type="InterPro" id="IPR011701">
    <property type="entry name" value="MFS"/>
</dbReference>
<gene>
    <name evidence="8" type="ORF">BDV95DRAFT_543940</name>
</gene>
<keyword evidence="3 6" id="KW-1133">Transmembrane helix</keyword>
<dbReference type="Pfam" id="PF07690">
    <property type="entry name" value="MFS_1"/>
    <property type="match status" value="1"/>
</dbReference>
<dbReference type="InterPro" id="IPR020846">
    <property type="entry name" value="MFS_dom"/>
</dbReference>
<dbReference type="OrthoDB" id="10021397at2759"/>
<dbReference type="CDD" id="cd17502">
    <property type="entry name" value="MFS_Azr1_MDR_like"/>
    <property type="match status" value="1"/>
</dbReference>
<evidence type="ECO:0000256" key="2">
    <source>
        <dbReference type="ARBA" id="ARBA00022692"/>
    </source>
</evidence>
<feature type="transmembrane region" description="Helical" evidence="6">
    <location>
        <begin position="171"/>
        <end position="195"/>
    </location>
</feature>
<dbReference type="EMBL" id="JAADJZ010000011">
    <property type="protein sequence ID" value="KAF2871372.1"/>
    <property type="molecule type" value="Genomic_DNA"/>
</dbReference>
<dbReference type="GO" id="GO:0005886">
    <property type="term" value="C:plasma membrane"/>
    <property type="evidence" value="ECO:0007669"/>
    <property type="project" value="TreeGrafter"/>
</dbReference>
<feature type="transmembrane region" description="Helical" evidence="6">
    <location>
        <begin position="415"/>
        <end position="435"/>
    </location>
</feature>
<dbReference type="PANTHER" id="PTHR23501">
    <property type="entry name" value="MAJOR FACILITATOR SUPERFAMILY"/>
    <property type="match status" value="1"/>
</dbReference>
<feature type="transmembrane region" description="Helical" evidence="6">
    <location>
        <begin position="110"/>
        <end position="135"/>
    </location>
</feature>
<reference evidence="8 9" key="1">
    <citation type="submission" date="2020-01" db="EMBL/GenBank/DDBJ databases">
        <authorList>
            <consortium name="DOE Joint Genome Institute"/>
            <person name="Haridas S."/>
            <person name="Albert R."/>
            <person name="Binder M."/>
            <person name="Bloem J."/>
            <person name="Labutti K."/>
            <person name="Salamov A."/>
            <person name="Andreopoulos B."/>
            <person name="Baker S.E."/>
            <person name="Barry K."/>
            <person name="Bills G."/>
            <person name="Bluhm B.H."/>
            <person name="Cannon C."/>
            <person name="Castanera R."/>
            <person name="Culley D.E."/>
            <person name="Daum C."/>
            <person name="Ezra D."/>
            <person name="Gonzalez J.B."/>
            <person name="Henrissat B."/>
            <person name="Kuo A."/>
            <person name="Liang C."/>
            <person name="Lipzen A."/>
            <person name="Lutzoni F."/>
            <person name="Magnuson J."/>
            <person name="Mondo S."/>
            <person name="Nolan M."/>
            <person name="Ohm R."/>
            <person name="Pangilinan J."/>
            <person name="Park H.-J.H."/>
            <person name="Ramirez L."/>
            <person name="Alfaro M."/>
            <person name="Sun H."/>
            <person name="Tritt A."/>
            <person name="Yoshinaga Y."/>
            <person name="Zwiers L.-H.L."/>
            <person name="Turgeon B.G."/>
            <person name="Goodwin S.B."/>
            <person name="Spatafora J.W."/>
            <person name="Crous P.W."/>
            <person name="Grigoriev I.V."/>
        </authorList>
    </citation>
    <scope>NUCLEOTIDE SEQUENCE [LARGE SCALE GENOMIC DNA]</scope>
    <source>
        <strain evidence="8 9">CBS 611.86</strain>
    </source>
</reference>
<dbReference type="AlphaFoldDB" id="A0A7C8I986"/>
<keyword evidence="9" id="KW-1185">Reference proteome</keyword>
<comment type="subcellular location">
    <subcellularLocation>
        <location evidence="1">Membrane</location>
        <topology evidence="1">Multi-pass membrane protein</topology>
    </subcellularLocation>
</comment>
<dbReference type="Gene3D" id="1.20.1250.20">
    <property type="entry name" value="MFS general substrate transporter like domains"/>
    <property type="match status" value="2"/>
</dbReference>
<evidence type="ECO:0000256" key="6">
    <source>
        <dbReference type="SAM" id="Phobius"/>
    </source>
</evidence>
<keyword evidence="2 6" id="KW-0812">Transmembrane</keyword>
<feature type="transmembrane region" description="Helical" evidence="6">
    <location>
        <begin position="55"/>
        <end position="73"/>
    </location>
</feature>
<evidence type="ECO:0000256" key="1">
    <source>
        <dbReference type="ARBA" id="ARBA00004141"/>
    </source>
</evidence>
<organism evidence="8 9">
    <name type="scientific">Massariosphaeria phaeospora</name>
    <dbReference type="NCBI Taxonomy" id="100035"/>
    <lineage>
        <taxon>Eukaryota</taxon>
        <taxon>Fungi</taxon>
        <taxon>Dikarya</taxon>
        <taxon>Ascomycota</taxon>
        <taxon>Pezizomycotina</taxon>
        <taxon>Dothideomycetes</taxon>
        <taxon>Pleosporomycetidae</taxon>
        <taxon>Pleosporales</taxon>
        <taxon>Pleosporales incertae sedis</taxon>
        <taxon>Massariosphaeria</taxon>
    </lineage>
</organism>
<evidence type="ECO:0000259" key="7">
    <source>
        <dbReference type="PROSITE" id="PS50850"/>
    </source>
</evidence>
<feature type="transmembrane region" description="Helical" evidence="6">
    <location>
        <begin position="85"/>
        <end position="104"/>
    </location>
</feature>
<dbReference type="SUPFAM" id="SSF103473">
    <property type="entry name" value="MFS general substrate transporter"/>
    <property type="match status" value="1"/>
</dbReference>
<feature type="transmembrane region" description="Helical" evidence="6">
    <location>
        <begin position="351"/>
        <end position="371"/>
    </location>
</feature>
<proteinExistence type="predicted"/>
<protein>
    <submittedName>
        <fullName evidence="8">MFS general substrate transporter</fullName>
    </submittedName>
</protein>
<name>A0A7C8I986_9PLEO</name>
<dbReference type="Proteomes" id="UP000481861">
    <property type="component" value="Unassembled WGS sequence"/>
</dbReference>
<evidence type="ECO:0000256" key="3">
    <source>
        <dbReference type="ARBA" id="ARBA00022989"/>
    </source>
</evidence>
<dbReference type="InterPro" id="IPR036259">
    <property type="entry name" value="MFS_trans_sf"/>
</dbReference>
<evidence type="ECO:0000256" key="4">
    <source>
        <dbReference type="ARBA" id="ARBA00023136"/>
    </source>
</evidence>
<evidence type="ECO:0000313" key="9">
    <source>
        <dbReference type="Proteomes" id="UP000481861"/>
    </source>
</evidence>